<evidence type="ECO:0000256" key="5">
    <source>
        <dbReference type="SAM" id="Phobius"/>
    </source>
</evidence>
<dbReference type="InterPro" id="IPR002048">
    <property type="entry name" value="EF_hand_dom"/>
</dbReference>
<proteinExistence type="predicted"/>
<evidence type="ECO:0000256" key="2">
    <source>
        <dbReference type="ARBA" id="ARBA00022692"/>
    </source>
</evidence>
<keyword evidence="8" id="KW-0406">Ion transport</keyword>
<keyword evidence="8" id="KW-0407">Ion channel</keyword>
<evidence type="ECO:0000256" key="3">
    <source>
        <dbReference type="ARBA" id="ARBA00022989"/>
    </source>
</evidence>
<evidence type="ECO:0000259" key="6">
    <source>
        <dbReference type="PROSITE" id="PS50222"/>
    </source>
</evidence>
<dbReference type="GO" id="GO:0005509">
    <property type="term" value="F:calcium ion binding"/>
    <property type="evidence" value="ECO:0007669"/>
    <property type="project" value="InterPro"/>
</dbReference>
<feature type="transmembrane region" description="Helical" evidence="5">
    <location>
        <begin position="329"/>
        <end position="350"/>
    </location>
</feature>
<reference evidence="8 9" key="2">
    <citation type="submission" date="2024-05" db="EMBL/GenBank/DDBJ databases">
        <authorList>
            <person name="Chen Y."/>
            <person name="Shah S."/>
            <person name="Dougan E. K."/>
            <person name="Thang M."/>
            <person name="Chan C."/>
        </authorList>
    </citation>
    <scope>NUCLEOTIDE SEQUENCE [LARGE SCALE GENOMIC DNA]</scope>
</reference>
<dbReference type="InterPro" id="IPR005821">
    <property type="entry name" value="Ion_trans_dom"/>
</dbReference>
<reference evidence="7" key="1">
    <citation type="submission" date="2022-10" db="EMBL/GenBank/DDBJ databases">
        <authorList>
            <person name="Chen Y."/>
            <person name="Dougan E. K."/>
            <person name="Chan C."/>
            <person name="Rhodes N."/>
            <person name="Thang M."/>
        </authorList>
    </citation>
    <scope>NUCLEOTIDE SEQUENCE</scope>
</reference>
<evidence type="ECO:0000313" key="7">
    <source>
        <dbReference type="EMBL" id="CAI4002806.1"/>
    </source>
</evidence>
<dbReference type="Proteomes" id="UP001152797">
    <property type="component" value="Unassembled WGS sequence"/>
</dbReference>
<keyword evidence="4 5" id="KW-0472">Membrane</keyword>
<feature type="domain" description="EF-hand" evidence="6">
    <location>
        <begin position="413"/>
        <end position="448"/>
    </location>
</feature>
<name>A0A9P1D6C0_9DINO</name>
<comment type="caution">
    <text evidence="7">The sequence shown here is derived from an EMBL/GenBank/DDBJ whole genome shotgun (WGS) entry which is preliminary data.</text>
</comment>
<dbReference type="GO" id="GO:0005216">
    <property type="term" value="F:monoatomic ion channel activity"/>
    <property type="evidence" value="ECO:0007669"/>
    <property type="project" value="InterPro"/>
</dbReference>
<keyword evidence="9" id="KW-1185">Reference proteome</keyword>
<dbReference type="EMBL" id="CAMXCT010003162">
    <property type="protein sequence ID" value="CAI4002806.1"/>
    <property type="molecule type" value="Genomic_DNA"/>
</dbReference>
<dbReference type="InterPro" id="IPR011992">
    <property type="entry name" value="EF-hand-dom_pair"/>
</dbReference>
<feature type="domain" description="EF-hand" evidence="6">
    <location>
        <begin position="370"/>
        <end position="405"/>
    </location>
</feature>
<sequence length="486" mass="54703">MRQKALTHLVDEESRRASSTAFRALLRSEAEPGARAFLAARRGGPTRMDSAFFVAELRHRLQIPEATSDKWWPLCNASSTLFHCMLARVARREKTLRHTAVRDALFRWADRPNLQPEKERPGLLLPQRPDDLANQLPTSSFPASPVSPLLLTWPSRGRVGFALSVAAVMQVTWQKVFSSLLEFALELQMHQEDSSSNAFSNMRLLRVLRVAKVTRALRIVRVVKFVRSLKSLLFCIGRTLRALAWSLVLLMLIVFVFGLIFTDITSEYLTQTDTVVDPITAGTLRTRFGGLELSMHTLYGSITGGFTWVEARDAFGEISFVWGILFEGYISFCLFAVLNVMTGVFCHSAIESADKDHEMNLQILATEREKYFRAVKRLFARLDADADGGITATEFEVALQDKTLISVFDALEISVGDAWNLFRTLDSDGDSHVGPQEFIDGCLRLKGPARSIDVVCIKRDLNTLMQKLDTQVEEMTHIKKKITRAD</sequence>
<dbReference type="Pfam" id="PF00520">
    <property type="entry name" value="Ion_trans"/>
    <property type="match status" value="1"/>
</dbReference>
<evidence type="ECO:0000313" key="9">
    <source>
        <dbReference type="Proteomes" id="UP001152797"/>
    </source>
</evidence>
<evidence type="ECO:0000256" key="4">
    <source>
        <dbReference type="ARBA" id="ARBA00023136"/>
    </source>
</evidence>
<dbReference type="PROSITE" id="PS50222">
    <property type="entry name" value="EF_HAND_2"/>
    <property type="match status" value="2"/>
</dbReference>
<protein>
    <submittedName>
        <fullName evidence="8">Sodium channel protein type 11 subunit alpha</fullName>
    </submittedName>
</protein>
<dbReference type="EMBL" id="CAMXCT020003162">
    <property type="protein sequence ID" value="CAL1156181.1"/>
    <property type="molecule type" value="Genomic_DNA"/>
</dbReference>
<keyword evidence="3 5" id="KW-1133">Transmembrane helix</keyword>
<feature type="transmembrane region" description="Helical" evidence="5">
    <location>
        <begin position="242"/>
        <end position="261"/>
    </location>
</feature>
<dbReference type="SUPFAM" id="SSF47473">
    <property type="entry name" value="EF-hand"/>
    <property type="match status" value="1"/>
</dbReference>
<keyword evidence="8" id="KW-0813">Transport</keyword>
<comment type="subcellular location">
    <subcellularLocation>
        <location evidence="1">Membrane</location>
        <topology evidence="1">Multi-pass membrane protein</topology>
    </subcellularLocation>
</comment>
<dbReference type="Gene3D" id="1.10.287.70">
    <property type="match status" value="1"/>
</dbReference>
<gene>
    <name evidence="7" type="ORF">C1SCF055_LOCUS28726</name>
</gene>
<dbReference type="Gene3D" id="1.10.238.10">
    <property type="entry name" value="EF-hand"/>
    <property type="match status" value="1"/>
</dbReference>
<dbReference type="OrthoDB" id="419255at2759"/>
<dbReference type="SMART" id="SM00054">
    <property type="entry name" value="EFh"/>
    <property type="match status" value="2"/>
</dbReference>
<evidence type="ECO:0000256" key="1">
    <source>
        <dbReference type="ARBA" id="ARBA00004141"/>
    </source>
</evidence>
<dbReference type="AlphaFoldDB" id="A0A9P1D6C0"/>
<accession>A0A9P1D6C0</accession>
<keyword evidence="2 5" id="KW-0812">Transmembrane</keyword>
<evidence type="ECO:0000313" key="8">
    <source>
        <dbReference type="EMBL" id="CAL4790118.1"/>
    </source>
</evidence>
<organism evidence="7">
    <name type="scientific">Cladocopium goreaui</name>
    <dbReference type="NCBI Taxonomy" id="2562237"/>
    <lineage>
        <taxon>Eukaryota</taxon>
        <taxon>Sar</taxon>
        <taxon>Alveolata</taxon>
        <taxon>Dinophyceae</taxon>
        <taxon>Suessiales</taxon>
        <taxon>Symbiodiniaceae</taxon>
        <taxon>Cladocopium</taxon>
    </lineage>
</organism>
<dbReference type="EMBL" id="CAMXCT030003162">
    <property type="protein sequence ID" value="CAL4790118.1"/>
    <property type="molecule type" value="Genomic_DNA"/>
</dbReference>
<dbReference type="GO" id="GO:0016020">
    <property type="term" value="C:membrane"/>
    <property type="evidence" value="ECO:0007669"/>
    <property type="project" value="UniProtKB-SubCell"/>
</dbReference>